<evidence type="ECO:0008006" key="5">
    <source>
        <dbReference type="Google" id="ProtNLM"/>
    </source>
</evidence>
<dbReference type="OrthoDB" id="9801573at2"/>
<dbReference type="PANTHER" id="PTHR12526">
    <property type="entry name" value="GLYCOSYLTRANSFERASE"/>
    <property type="match status" value="1"/>
</dbReference>
<feature type="domain" description="Glycosyltransferase subfamily 4-like N-terminal" evidence="2">
    <location>
        <begin position="80"/>
        <end position="179"/>
    </location>
</feature>
<dbReference type="Gene3D" id="3.40.50.2000">
    <property type="entry name" value="Glycogen Phosphorylase B"/>
    <property type="match status" value="2"/>
</dbReference>
<sequence length="373" mass="41250">MSGDKKPSPLAPPRVVFLGLQSFGRVGGIQRFNQRLVRALLSAVGKDRLEAHFIRDLPADIPDDLREVSTAFGNGKLRYVLRSFTRALSADVLMIGHLNLLWIGGVVKAIRPRITLILMAHGVEVWNDPAIRPARWYEPRLLRCPDRIACVSTYTKSVMMREFGLDDRQFTIFPNTVDAKVDAQHTPTAPAFALAVSRMDPHDRSKHLDQIIRAMAELPSYLDHTRLVLVGDGPLKPDLQTLAQTLGVADRVTFAGRVSDTELQRLYRDATLFVLPSSKEGFGIVYLEAWSHLLPVICSIHGAAPEVVTDGVDGFAIDPQDSPALARAMQRLFEDPALAAKMGQKGAEKLLQNYTTDRLQANVAQLIAQPEHG</sequence>
<organism evidence="3 4">
    <name type="scientific">Aliiroseovarius crassostreae</name>
    <dbReference type="NCBI Taxonomy" id="154981"/>
    <lineage>
        <taxon>Bacteria</taxon>
        <taxon>Pseudomonadati</taxon>
        <taxon>Pseudomonadota</taxon>
        <taxon>Alphaproteobacteria</taxon>
        <taxon>Rhodobacterales</taxon>
        <taxon>Paracoccaceae</taxon>
        <taxon>Aliiroseovarius</taxon>
    </lineage>
</organism>
<feature type="domain" description="Glycosyl transferase family 1" evidence="1">
    <location>
        <begin position="186"/>
        <end position="348"/>
    </location>
</feature>
<keyword evidence="4" id="KW-1185">Reference proteome</keyword>
<accession>A0A0P7JKJ6</accession>
<dbReference type="RefSeq" id="WP_055192949.1">
    <property type="nucleotide sequence ID" value="NZ_FPBS01000006.1"/>
</dbReference>
<evidence type="ECO:0000313" key="3">
    <source>
        <dbReference type="EMBL" id="KPN61618.1"/>
    </source>
</evidence>
<comment type="caution">
    <text evidence="3">The sequence shown here is derived from an EMBL/GenBank/DDBJ whole genome shotgun (WGS) entry which is preliminary data.</text>
</comment>
<name>A0A0P7JKJ6_9RHOB</name>
<dbReference type="Pfam" id="PF00534">
    <property type="entry name" value="Glycos_transf_1"/>
    <property type="match status" value="1"/>
</dbReference>
<evidence type="ECO:0000313" key="4">
    <source>
        <dbReference type="Proteomes" id="UP000050471"/>
    </source>
</evidence>
<dbReference type="InterPro" id="IPR001296">
    <property type="entry name" value="Glyco_trans_1"/>
</dbReference>
<dbReference type="EMBL" id="LKBA01000025">
    <property type="protein sequence ID" value="KPN61618.1"/>
    <property type="molecule type" value="Genomic_DNA"/>
</dbReference>
<dbReference type="STRING" id="154981.AKJ29_03105"/>
<dbReference type="AlphaFoldDB" id="A0A0P7JKJ6"/>
<evidence type="ECO:0000259" key="1">
    <source>
        <dbReference type="Pfam" id="PF00534"/>
    </source>
</evidence>
<dbReference type="InterPro" id="IPR028098">
    <property type="entry name" value="Glyco_trans_4-like_N"/>
</dbReference>
<reference evidence="3 4" key="1">
    <citation type="submission" date="2015-09" db="EMBL/GenBank/DDBJ databases">
        <title>Draft genome sequence of Aliiroseovarius crassostreae CV919-312TSm, the causative agent of Roseovarius Oyster Disease (formerly Juvenile Oyster Disease).</title>
        <authorList>
            <person name="Kessner L."/>
            <person name="Spinard E."/>
            <person name="Nelson D."/>
        </authorList>
    </citation>
    <scope>NUCLEOTIDE SEQUENCE [LARGE SCALE GENOMIC DNA]</scope>
    <source>
        <strain evidence="3 4">CV919-312</strain>
    </source>
</reference>
<dbReference type="GO" id="GO:0016757">
    <property type="term" value="F:glycosyltransferase activity"/>
    <property type="evidence" value="ECO:0007669"/>
    <property type="project" value="InterPro"/>
</dbReference>
<dbReference type="CDD" id="cd03801">
    <property type="entry name" value="GT4_PimA-like"/>
    <property type="match status" value="1"/>
</dbReference>
<dbReference type="Proteomes" id="UP000050471">
    <property type="component" value="Unassembled WGS sequence"/>
</dbReference>
<evidence type="ECO:0000259" key="2">
    <source>
        <dbReference type="Pfam" id="PF13439"/>
    </source>
</evidence>
<proteinExistence type="predicted"/>
<gene>
    <name evidence="3" type="ORF">AKJ29_03105</name>
</gene>
<protein>
    <recommendedName>
        <fullName evidence="5">Glycosyl transferase family 1</fullName>
    </recommendedName>
</protein>
<dbReference type="SUPFAM" id="SSF53756">
    <property type="entry name" value="UDP-Glycosyltransferase/glycogen phosphorylase"/>
    <property type="match status" value="1"/>
</dbReference>
<dbReference type="Pfam" id="PF13439">
    <property type="entry name" value="Glyco_transf_4"/>
    <property type="match status" value="1"/>
</dbReference>